<accession>A0A1N7QGE9</accession>
<evidence type="ECO:0000313" key="2">
    <source>
        <dbReference type="EMBL" id="SIT21577.1"/>
    </source>
</evidence>
<dbReference type="Pfam" id="PF00149">
    <property type="entry name" value="Metallophos"/>
    <property type="match status" value="1"/>
</dbReference>
<dbReference type="GO" id="GO:0016787">
    <property type="term" value="F:hydrolase activity"/>
    <property type="evidence" value="ECO:0007669"/>
    <property type="project" value="InterPro"/>
</dbReference>
<dbReference type="STRING" id="453582.SAMN05421580_11736"/>
<reference evidence="3" key="1">
    <citation type="submission" date="2017-01" db="EMBL/GenBank/DDBJ databases">
        <authorList>
            <person name="Varghese N."/>
            <person name="Submissions S."/>
        </authorList>
    </citation>
    <scope>NUCLEOTIDE SEQUENCE [LARGE SCALE GENOMIC DNA]</scope>
    <source>
        <strain evidence="3">DSM 19945</strain>
    </source>
</reference>
<dbReference type="EMBL" id="FTOG01000017">
    <property type="protein sequence ID" value="SIT21577.1"/>
    <property type="molecule type" value="Genomic_DNA"/>
</dbReference>
<gene>
    <name evidence="2" type="ORF">SAMN05421580_11736</name>
</gene>
<name>A0A1N7QGE9_9RHOB</name>
<organism evidence="2 3">
    <name type="scientific">Rhodobacter aestuarii</name>
    <dbReference type="NCBI Taxonomy" id="453582"/>
    <lineage>
        <taxon>Bacteria</taxon>
        <taxon>Pseudomonadati</taxon>
        <taxon>Pseudomonadota</taxon>
        <taxon>Alphaproteobacteria</taxon>
        <taxon>Rhodobacterales</taxon>
        <taxon>Rhodobacter group</taxon>
        <taxon>Rhodobacter</taxon>
    </lineage>
</organism>
<dbReference type="OrthoDB" id="356681at2"/>
<evidence type="ECO:0000313" key="3">
    <source>
        <dbReference type="Proteomes" id="UP000186221"/>
    </source>
</evidence>
<dbReference type="RefSeq" id="WP_076486434.1">
    <property type="nucleotide sequence ID" value="NZ_FTOG01000017.1"/>
</dbReference>
<evidence type="ECO:0000259" key="1">
    <source>
        <dbReference type="Pfam" id="PF00149"/>
    </source>
</evidence>
<dbReference type="InterPro" id="IPR004843">
    <property type="entry name" value="Calcineurin-like_PHP"/>
</dbReference>
<protein>
    <submittedName>
        <fullName evidence="2">Calcineurin-like phosphoesterase</fullName>
    </submittedName>
</protein>
<dbReference type="Proteomes" id="UP000186221">
    <property type="component" value="Unassembled WGS sequence"/>
</dbReference>
<keyword evidence="3" id="KW-1185">Reference proteome</keyword>
<proteinExistence type="predicted"/>
<dbReference type="Gene3D" id="3.60.21.10">
    <property type="match status" value="1"/>
</dbReference>
<dbReference type="InterPro" id="IPR029052">
    <property type="entry name" value="Metallo-depent_PP-like"/>
</dbReference>
<dbReference type="PANTHER" id="PTHR37844">
    <property type="entry name" value="SER/THR PROTEIN PHOSPHATASE SUPERFAMILY (AFU_ORTHOLOGUE AFUA_1G14840)"/>
    <property type="match status" value="1"/>
</dbReference>
<dbReference type="SUPFAM" id="SSF56300">
    <property type="entry name" value="Metallo-dependent phosphatases"/>
    <property type="match status" value="1"/>
</dbReference>
<sequence length="261" mass="29871">MPKILILADLHYDFWQEAGRNPLAKADFSEIDLLVIAGDLSNKAQVRWKPALAAISHHIDLSKVCIFPGNHDFYDGRLDREDKLEAIARGVGAHFVQIQEIILGDIRLLCCTLWTDMMLGGNRERNGAEAMERMNDYRCIRVEREHYRKLRPHHTTDVHAHHLAWLDERLSAPFYGRTIVVTHHAPHPSSLAPDGAVRAAYASDLTALIARHQPDYWFFGHTHREASFRIERTQLINVSVGYPNDWASAPRLDASWRGCVW</sequence>
<dbReference type="AlphaFoldDB" id="A0A1N7QGE9"/>
<feature type="domain" description="Calcineurin-like phosphoesterase" evidence="1">
    <location>
        <begin position="3"/>
        <end position="224"/>
    </location>
</feature>
<dbReference type="PANTHER" id="PTHR37844:SF2">
    <property type="entry name" value="SER_THR PROTEIN PHOSPHATASE SUPERFAMILY (AFU_ORTHOLOGUE AFUA_1G14840)"/>
    <property type="match status" value="1"/>
</dbReference>